<organism evidence="2 3">
    <name type="scientific">Mycobacterium phage Antsirabe</name>
    <dbReference type="NCBI Taxonomy" id="2575610"/>
    <lineage>
        <taxon>Viruses</taxon>
        <taxon>Duplodnaviria</taxon>
        <taxon>Heunggongvirae</taxon>
        <taxon>Uroviricota</taxon>
        <taxon>Caudoviricetes</taxon>
        <taxon>Gclasvirinae</taxon>
        <taxon>Antsirabevirus</taxon>
        <taxon>Antsirabevirus antsirabe</taxon>
    </lineage>
</organism>
<reference evidence="2 3" key="1">
    <citation type="submission" date="2019-07" db="EMBL/GenBank/DDBJ databases">
        <authorList>
            <person name="Divens A.M."/>
            <person name="Garlena R.A."/>
            <person name="Russell D.A."/>
            <person name="Pope W.H."/>
            <person name="Jacobs-Sera D."/>
            <person name="Hatfull G.F."/>
        </authorList>
    </citation>
    <scope>NUCLEOTIDE SEQUENCE [LARGE SCALE GENOMIC DNA]</scope>
</reference>
<feature type="compositionally biased region" description="Basic and acidic residues" evidence="1">
    <location>
        <begin position="37"/>
        <end position="52"/>
    </location>
</feature>
<protein>
    <submittedName>
        <fullName evidence="2">Scaffolding protein</fullName>
    </submittedName>
</protein>
<name>A0A5J6TGU9_9CAUD</name>
<accession>A0A5J6TGU9</accession>
<proteinExistence type="predicted"/>
<gene>
    <name evidence="2" type="primary">6</name>
    <name evidence="2" type="ORF">PBI_ANTSIRABE_6</name>
</gene>
<dbReference type="Proteomes" id="UP000326949">
    <property type="component" value="Segment"/>
</dbReference>
<evidence type="ECO:0000313" key="2">
    <source>
        <dbReference type="EMBL" id="QFG09960.1"/>
    </source>
</evidence>
<dbReference type="EMBL" id="MN234183">
    <property type="protein sequence ID" value="QFG09960.1"/>
    <property type="molecule type" value="Genomic_DNA"/>
</dbReference>
<feature type="region of interest" description="Disordered" evidence="1">
    <location>
        <begin position="1"/>
        <end position="52"/>
    </location>
</feature>
<evidence type="ECO:0000313" key="3">
    <source>
        <dbReference type="Proteomes" id="UP000326949"/>
    </source>
</evidence>
<feature type="compositionally biased region" description="Gly residues" evidence="1">
    <location>
        <begin position="8"/>
        <end position="17"/>
    </location>
</feature>
<dbReference type="RefSeq" id="YP_010051546.1">
    <property type="nucleotide sequence ID" value="NC_054444.1"/>
</dbReference>
<keyword evidence="3" id="KW-1185">Reference proteome</keyword>
<sequence>MGDTANQGGDGANGAGDAGNNTQNQDGQNGGAGNDAGKSKRDPLFDNLPDDHPLVKAYTRVKDENKVLKPKAQQVDEAENAKKTDAQKIAELQAKVDAQPAAVAESLREHLVELHGIDKDDAELFLTGGTPELMLKQVKALLEKSGGVGPKKKNYVKQEGGNNGKPPENENASFAKSLFGSSEE</sequence>
<evidence type="ECO:0000256" key="1">
    <source>
        <dbReference type="SAM" id="MobiDB-lite"/>
    </source>
</evidence>
<dbReference type="KEGG" id="vg:63926036"/>
<feature type="region of interest" description="Disordered" evidence="1">
    <location>
        <begin position="146"/>
        <end position="184"/>
    </location>
</feature>
<dbReference type="GeneID" id="63926036"/>
<feature type="compositionally biased region" description="Low complexity" evidence="1">
    <location>
        <begin position="18"/>
        <end position="27"/>
    </location>
</feature>